<feature type="region of interest" description="Disordered" evidence="7">
    <location>
        <begin position="634"/>
        <end position="658"/>
    </location>
</feature>
<dbReference type="InterPro" id="IPR050613">
    <property type="entry name" value="Sec_Metabolite_Reg"/>
</dbReference>
<keyword evidence="6" id="KW-0539">Nucleus</keyword>
<keyword evidence="2" id="KW-0479">Metal-binding</keyword>
<keyword evidence="3" id="KW-0805">Transcription regulation</keyword>
<protein>
    <recommendedName>
        <fullName evidence="8">Zn(2)-C6 fungal-type domain-containing protein</fullName>
    </recommendedName>
</protein>
<dbReference type="GO" id="GO:0005634">
    <property type="term" value="C:nucleus"/>
    <property type="evidence" value="ECO:0007669"/>
    <property type="project" value="UniProtKB-SubCell"/>
</dbReference>
<feature type="compositionally biased region" description="Polar residues" evidence="7">
    <location>
        <begin position="705"/>
        <end position="714"/>
    </location>
</feature>
<dbReference type="SUPFAM" id="SSF57701">
    <property type="entry name" value="Zn2/Cys6 DNA-binding domain"/>
    <property type="match status" value="1"/>
</dbReference>
<dbReference type="HOGENOM" id="CLU_004083_7_2_1"/>
<feature type="compositionally biased region" description="Polar residues" evidence="7">
    <location>
        <begin position="29"/>
        <end position="39"/>
    </location>
</feature>
<dbReference type="GO" id="GO:0003677">
    <property type="term" value="F:DNA binding"/>
    <property type="evidence" value="ECO:0007669"/>
    <property type="project" value="UniProtKB-KW"/>
</dbReference>
<dbReference type="SMART" id="SM00066">
    <property type="entry name" value="GAL4"/>
    <property type="match status" value="1"/>
</dbReference>
<evidence type="ECO:0000313" key="10">
    <source>
        <dbReference type="Proteomes" id="UP000019478"/>
    </source>
</evidence>
<reference evidence="9 10" key="1">
    <citation type="submission" date="2013-03" db="EMBL/GenBank/DDBJ databases">
        <title>The Genome Sequence of Capronia epimyces CBS 606.96.</title>
        <authorList>
            <consortium name="The Broad Institute Genomics Platform"/>
            <person name="Cuomo C."/>
            <person name="de Hoog S."/>
            <person name="Gorbushina A."/>
            <person name="Walker B."/>
            <person name="Young S.K."/>
            <person name="Zeng Q."/>
            <person name="Gargeya S."/>
            <person name="Fitzgerald M."/>
            <person name="Haas B."/>
            <person name="Abouelleil A."/>
            <person name="Allen A.W."/>
            <person name="Alvarado L."/>
            <person name="Arachchi H.M."/>
            <person name="Berlin A.M."/>
            <person name="Chapman S.B."/>
            <person name="Gainer-Dewar J."/>
            <person name="Goldberg J."/>
            <person name="Griggs A."/>
            <person name="Gujja S."/>
            <person name="Hansen M."/>
            <person name="Howarth C."/>
            <person name="Imamovic A."/>
            <person name="Ireland A."/>
            <person name="Larimer J."/>
            <person name="McCowan C."/>
            <person name="Murphy C."/>
            <person name="Pearson M."/>
            <person name="Poon T.W."/>
            <person name="Priest M."/>
            <person name="Roberts A."/>
            <person name="Saif S."/>
            <person name="Shea T."/>
            <person name="Sisk P."/>
            <person name="Sykes S."/>
            <person name="Wortman J."/>
            <person name="Nusbaum C."/>
            <person name="Birren B."/>
        </authorList>
    </citation>
    <scope>NUCLEOTIDE SEQUENCE [LARGE SCALE GENOMIC DNA]</scope>
    <source>
        <strain evidence="9 10">CBS 606.96</strain>
    </source>
</reference>
<dbReference type="InterPro" id="IPR007219">
    <property type="entry name" value="XnlR_reg_dom"/>
</dbReference>
<dbReference type="Proteomes" id="UP000019478">
    <property type="component" value="Unassembled WGS sequence"/>
</dbReference>
<dbReference type="PANTHER" id="PTHR31001:SF50">
    <property type="entry name" value="ZN(II)2CYS6 TRANSCRIPTION FACTOR (EUROFUNG)"/>
    <property type="match status" value="1"/>
</dbReference>
<evidence type="ECO:0000256" key="4">
    <source>
        <dbReference type="ARBA" id="ARBA00023125"/>
    </source>
</evidence>
<dbReference type="PROSITE" id="PS00463">
    <property type="entry name" value="ZN2_CY6_FUNGAL_1"/>
    <property type="match status" value="1"/>
</dbReference>
<comment type="caution">
    <text evidence="9">The sequence shown here is derived from an EMBL/GenBank/DDBJ whole genome shotgun (WGS) entry which is preliminary data.</text>
</comment>
<organism evidence="9 10">
    <name type="scientific">Capronia epimyces CBS 606.96</name>
    <dbReference type="NCBI Taxonomy" id="1182542"/>
    <lineage>
        <taxon>Eukaryota</taxon>
        <taxon>Fungi</taxon>
        <taxon>Dikarya</taxon>
        <taxon>Ascomycota</taxon>
        <taxon>Pezizomycotina</taxon>
        <taxon>Eurotiomycetes</taxon>
        <taxon>Chaetothyriomycetidae</taxon>
        <taxon>Chaetothyriales</taxon>
        <taxon>Herpotrichiellaceae</taxon>
        <taxon>Capronia</taxon>
    </lineage>
</organism>
<dbReference type="eggNOG" id="ENOG502SIT3">
    <property type="taxonomic scope" value="Eukaryota"/>
</dbReference>
<sequence>MEAPQPQSVEEAAQSTSNASAVREDVATSAPTSSTSRLNPRSCVTCRRRKVRCNKENPCANCIRAGIECVFPGPGRAPRKSRKPPDTELLARLQRLEGVVHSLGAQVDENGVLSSTVTGSTDIRVRFGDTQSGDSPTSDRSDSKRQSIDKHSGRLLINEDRSRYVNSAFWTSMSDEITEIRDMLDPSSADEEDEAPFSDQDRQVNHQAFLFGYSSTMLDLRELHPTPSQIFILWEVYKENVDPVVRITHRPTARTIVMTAATSLDRVSKPAEALLFSIYFGAVVSLSPEQCRQLLDEDKETLLKKYRFAIEQALARADFLNSSSLMCLQALALFLVFVRHCDDSRIVWALGGLAIHLAQGLGIHRDGSHFGLNPFDTEMRRRLWWHLTVVDSRSAEDHGADPVFTEPFYDTKLPLNYNDDDIYPGMKEYPPERQGATEMTFCLIRFELSIFSQRLNLTSPEVEEGHASPDWKLKEQMIDECHRRLEEKYLRHCDMSQPIYWVATTVARLILARMWLKVHHPRSFSPTNDASPIPPECRDRVFLTSVEVIEFSHLLENNESTAKWGWLFRTYVQWQSVAFALSEICVRPPGPDVDRAWRAIESVYDEQLVKNTKSHKGLVWKPLRLLMAKARARRAAQQAHDAGQGGEGPNVAPSTDLPASTSMERFMHDYPNNVVSSTLEAFDLGSQSPYSPVAPKSVHVGSGSGMASQSSRATHSADPSALQHGDFLNYEWSPSVGDFNIQPEPFSRFIMNTQEEWF</sequence>
<evidence type="ECO:0000256" key="1">
    <source>
        <dbReference type="ARBA" id="ARBA00004123"/>
    </source>
</evidence>
<dbReference type="Gene3D" id="4.10.240.10">
    <property type="entry name" value="Zn(2)-C6 fungal-type DNA-binding domain"/>
    <property type="match status" value="1"/>
</dbReference>
<dbReference type="GO" id="GO:0000981">
    <property type="term" value="F:DNA-binding transcription factor activity, RNA polymerase II-specific"/>
    <property type="evidence" value="ECO:0007669"/>
    <property type="project" value="InterPro"/>
</dbReference>
<evidence type="ECO:0000313" key="9">
    <source>
        <dbReference type="EMBL" id="EXJ76839.1"/>
    </source>
</evidence>
<dbReference type="CDD" id="cd12148">
    <property type="entry name" value="fungal_TF_MHR"/>
    <property type="match status" value="1"/>
</dbReference>
<gene>
    <name evidence="9" type="ORF">A1O3_10484</name>
</gene>
<keyword evidence="10" id="KW-1185">Reference proteome</keyword>
<feature type="region of interest" description="Disordered" evidence="7">
    <location>
        <begin position="124"/>
        <end position="152"/>
    </location>
</feature>
<evidence type="ECO:0000256" key="3">
    <source>
        <dbReference type="ARBA" id="ARBA00023015"/>
    </source>
</evidence>
<keyword evidence="4" id="KW-0238">DNA-binding</keyword>
<dbReference type="PROSITE" id="PS50048">
    <property type="entry name" value="ZN2_CY6_FUNGAL_2"/>
    <property type="match status" value="1"/>
</dbReference>
<dbReference type="STRING" id="1182542.W9Y320"/>
<dbReference type="Pfam" id="PF00172">
    <property type="entry name" value="Zn_clus"/>
    <property type="match status" value="1"/>
</dbReference>
<proteinExistence type="predicted"/>
<evidence type="ECO:0000256" key="2">
    <source>
        <dbReference type="ARBA" id="ARBA00022723"/>
    </source>
</evidence>
<keyword evidence="5" id="KW-0804">Transcription</keyword>
<dbReference type="SMART" id="SM00906">
    <property type="entry name" value="Fungal_trans"/>
    <property type="match status" value="1"/>
</dbReference>
<evidence type="ECO:0000256" key="7">
    <source>
        <dbReference type="SAM" id="MobiDB-lite"/>
    </source>
</evidence>
<dbReference type="InterPro" id="IPR036864">
    <property type="entry name" value="Zn2-C6_fun-type_DNA-bd_sf"/>
</dbReference>
<feature type="region of interest" description="Disordered" evidence="7">
    <location>
        <begin position="1"/>
        <end position="41"/>
    </location>
</feature>
<feature type="compositionally biased region" description="Basic and acidic residues" evidence="7">
    <location>
        <begin position="137"/>
        <end position="152"/>
    </location>
</feature>
<dbReference type="AlphaFoldDB" id="W9Y320"/>
<feature type="compositionally biased region" description="Polar residues" evidence="7">
    <location>
        <begin position="1"/>
        <end position="20"/>
    </location>
</feature>
<dbReference type="EMBL" id="AMGY01000012">
    <property type="protein sequence ID" value="EXJ76839.1"/>
    <property type="molecule type" value="Genomic_DNA"/>
</dbReference>
<feature type="domain" description="Zn(2)-C6 fungal-type" evidence="8">
    <location>
        <begin position="42"/>
        <end position="71"/>
    </location>
</feature>
<dbReference type="OrthoDB" id="435881at2759"/>
<evidence type="ECO:0000256" key="5">
    <source>
        <dbReference type="ARBA" id="ARBA00023163"/>
    </source>
</evidence>
<evidence type="ECO:0000259" key="8">
    <source>
        <dbReference type="PROSITE" id="PS50048"/>
    </source>
</evidence>
<name>W9Y320_9EURO</name>
<dbReference type="GO" id="GO:0006351">
    <property type="term" value="P:DNA-templated transcription"/>
    <property type="evidence" value="ECO:0007669"/>
    <property type="project" value="InterPro"/>
</dbReference>
<dbReference type="GO" id="GO:0008270">
    <property type="term" value="F:zinc ion binding"/>
    <property type="evidence" value="ECO:0007669"/>
    <property type="project" value="InterPro"/>
</dbReference>
<dbReference type="InterPro" id="IPR001138">
    <property type="entry name" value="Zn2Cys6_DnaBD"/>
</dbReference>
<dbReference type="GeneID" id="19174564"/>
<dbReference type="RefSeq" id="XP_007738764.1">
    <property type="nucleotide sequence ID" value="XM_007740574.1"/>
</dbReference>
<evidence type="ECO:0000256" key="6">
    <source>
        <dbReference type="ARBA" id="ARBA00023242"/>
    </source>
</evidence>
<accession>W9Y320</accession>
<dbReference type="PANTHER" id="PTHR31001">
    <property type="entry name" value="UNCHARACTERIZED TRANSCRIPTIONAL REGULATORY PROTEIN"/>
    <property type="match status" value="1"/>
</dbReference>
<comment type="subcellular location">
    <subcellularLocation>
        <location evidence="1">Nucleus</location>
    </subcellularLocation>
</comment>
<dbReference type="CDD" id="cd00067">
    <property type="entry name" value="GAL4"/>
    <property type="match status" value="1"/>
</dbReference>
<feature type="region of interest" description="Disordered" evidence="7">
    <location>
        <begin position="693"/>
        <end position="720"/>
    </location>
</feature>
<dbReference type="Pfam" id="PF04082">
    <property type="entry name" value="Fungal_trans"/>
    <property type="match status" value="1"/>
</dbReference>